<feature type="domain" description="DUF4139" evidence="2">
    <location>
        <begin position="192"/>
        <end position="477"/>
    </location>
</feature>
<dbReference type="Pfam" id="PF13598">
    <property type="entry name" value="DUF4139"/>
    <property type="match status" value="1"/>
</dbReference>
<organism evidence="3 4">
    <name type="scientific">Malikia granosa</name>
    <dbReference type="NCBI Taxonomy" id="263067"/>
    <lineage>
        <taxon>Bacteria</taxon>
        <taxon>Pseudomonadati</taxon>
        <taxon>Pseudomonadota</taxon>
        <taxon>Betaproteobacteria</taxon>
        <taxon>Burkholderiales</taxon>
        <taxon>Comamonadaceae</taxon>
        <taxon>Malikia</taxon>
    </lineage>
</organism>
<dbReference type="PANTHER" id="PTHR38075:SF1">
    <property type="entry name" value="DUF4139 DOMAIN-CONTAINING PROTEIN"/>
    <property type="match status" value="1"/>
</dbReference>
<evidence type="ECO:0000256" key="1">
    <source>
        <dbReference type="SAM" id="SignalP"/>
    </source>
</evidence>
<dbReference type="EMBL" id="PVLQ01000040">
    <property type="protein sequence ID" value="PRD64925.1"/>
    <property type="molecule type" value="Genomic_DNA"/>
</dbReference>
<evidence type="ECO:0000313" key="3">
    <source>
        <dbReference type="EMBL" id="PRD64925.1"/>
    </source>
</evidence>
<dbReference type="RefSeq" id="WP_105748748.1">
    <property type="nucleotide sequence ID" value="NZ_PVLQ01000040.1"/>
</dbReference>
<dbReference type="AlphaFoldDB" id="A0A2S9K3G9"/>
<protein>
    <submittedName>
        <fullName evidence="3">DUF4139 domain-containing protein</fullName>
    </submittedName>
</protein>
<gene>
    <name evidence="3" type="ORF">C6P64_11680</name>
</gene>
<accession>A0A2S9K3G9</accession>
<evidence type="ECO:0000313" key="4">
    <source>
        <dbReference type="Proteomes" id="UP000238589"/>
    </source>
</evidence>
<reference evidence="3 4" key="1">
    <citation type="submission" date="2018-03" db="EMBL/GenBank/DDBJ databases">
        <title>Comparative genomics illustrates the genes involved in a hyperalkaliphilic mechanisms of Serpentinomonas isolated from highly-alkaline calcium-rich serpentinized springs.</title>
        <authorList>
            <person name="Suzuki S."/>
            <person name="Ishii S."/>
            <person name="Walworth N."/>
            <person name="Bird L."/>
            <person name="Kuenen J.G."/>
            <person name="Nealson K.H."/>
        </authorList>
    </citation>
    <scope>NUCLEOTIDE SEQUENCE [LARGE SCALE GENOMIC DNA]</scope>
    <source>
        <strain evidence="3 4">P1</strain>
    </source>
</reference>
<keyword evidence="4" id="KW-1185">Reference proteome</keyword>
<dbReference type="PANTHER" id="PTHR38075">
    <property type="entry name" value="DUF4139 DOMAIN-CONTAINING PROTEIN"/>
    <property type="match status" value="1"/>
</dbReference>
<sequence>MKTICSVAAAIAITSTALAQPLQSASAGPSQRGAVALTLYQEDLALVREQRQVQLPGGLVRLDLGEVPAQLRPETTQLHWSGGGPVNLLEQNLDAKRLTPQQLLESYLGREVTLLREHPVTGVLQRETATVLATGNGNGGGLVLRFADRIEAVTAGPGWPGWRVAFDQLPADLHPRPTLSLLLESSAGPRSLELSYLSGGLSWKADYVARLSADGRQMDLSGWVTLSNRSGTDYRDARLQLVAGALNRVQDSVPLLARKASVAALRASPAPVEESLLDYHLYRFERPISIADQQTKQLSLLAATAVPVRREYLLDTGMLEFGRQEPGVQQFKASVWLEFDNRGGALGQPLPAGVVRFYAPDRQGEAQFVGEDRIEHRARDETVRLRLGSAFDLSAERRQTSFRQLGERSSESGWRMTLRNARDEVVTIRVQQALAGDWEIVQESLRSSKPSAQQASWQVELPARGSAQLDYTVRTRW</sequence>
<dbReference type="Proteomes" id="UP000238589">
    <property type="component" value="Unassembled WGS sequence"/>
</dbReference>
<comment type="caution">
    <text evidence="3">The sequence shown here is derived from an EMBL/GenBank/DDBJ whole genome shotgun (WGS) entry which is preliminary data.</text>
</comment>
<dbReference type="InterPro" id="IPR037291">
    <property type="entry name" value="DUF4139"/>
</dbReference>
<evidence type="ECO:0000259" key="2">
    <source>
        <dbReference type="Pfam" id="PF13598"/>
    </source>
</evidence>
<dbReference type="OrthoDB" id="9808067at2"/>
<name>A0A2S9K3G9_9BURK</name>
<keyword evidence="1" id="KW-0732">Signal</keyword>
<feature type="signal peptide" evidence="1">
    <location>
        <begin position="1"/>
        <end position="19"/>
    </location>
</feature>
<proteinExistence type="predicted"/>
<feature type="chain" id="PRO_5015462574" evidence="1">
    <location>
        <begin position="20"/>
        <end position="477"/>
    </location>
</feature>